<dbReference type="PANTHER" id="PTHR47972:SF12">
    <property type="entry name" value="KINESIN-LIKE PROTEIN KIN-14H"/>
    <property type="match status" value="1"/>
</dbReference>
<feature type="domain" description="Kinesin motor" evidence="10">
    <location>
        <begin position="412"/>
        <end position="744"/>
    </location>
</feature>
<dbReference type="AlphaFoldDB" id="A0A7J9AVA3"/>
<feature type="binding site" evidence="7">
    <location>
        <begin position="495"/>
        <end position="502"/>
    </location>
    <ligand>
        <name>ATP</name>
        <dbReference type="ChEBI" id="CHEBI:30616"/>
    </ligand>
</feature>
<dbReference type="EMBL" id="JABEZV010000013">
    <property type="protein sequence ID" value="MBA0727930.1"/>
    <property type="molecule type" value="Genomic_DNA"/>
</dbReference>
<dbReference type="PROSITE" id="PS50067">
    <property type="entry name" value="KINESIN_MOTOR_2"/>
    <property type="match status" value="1"/>
</dbReference>
<dbReference type="GO" id="GO:0005524">
    <property type="term" value="F:ATP binding"/>
    <property type="evidence" value="ECO:0007669"/>
    <property type="project" value="UniProtKB-UniRule"/>
</dbReference>
<dbReference type="CDD" id="cd21203">
    <property type="entry name" value="CH_AtKIN14-like"/>
    <property type="match status" value="1"/>
</dbReference>
<dbReference type="GO" id="GO:0016887">
    <property type="term" value="F:ATP hydrolysis activity"/>
    <property type="evidence" value="ECO:0007669"/>
    <property type="project" value="UniProtKB-ARBA"/>
</dbReference>
<keyword evidence="3 7" id="KW-0547">Nucleotide-binding</keyword>
<dbReference type="InterPro" id="IPR001752">
    <property type="entry name" value="Kinesin_motor_dom"/>
</dbReference>
<dbReference type="InterPro" id="IPR019821">
    <property type="entry name" value="Kinesin_motor_CS"/>
</dbReference>
<sequence length="1012" mass="111623">MATETNLQVSVKSIFEDVLQQQGARSCNIYLDSRKSDESSLRRYEAAGWLRRTVGVVGGKDLPAEPSEEEFMHGLRSGIILCNVLNKVQPGSVPKVVEGACDSVILSDGAAFSAYQYFENVRNFRVAIQEMGLPTFETSDLEQGGKSSRVVNCVLALKSYSEWKQSGGIGTWKYSANSKPAGFGIAKSFSRKRSESMNSSFSEKSLDSFCSDQSDSIEAGSVSSFGILVRAALSDKKQEEIPMIVESMINKLSEELESRLATHKELIKITAKAMEESATGHSLSQTASCDDKAEGVEVKASSAEEMVGDESSSIESERKELYDYKSDANEEPMQHVLKLHALVERKRRDIQELKHCLCSTKTCMQVLQMTYQEDVFNLGKHLCSLANAASGYQRVLEENRKLYNQVQDLKGNIRVYCRVRPFKPGQSNTLSSVDHMDERTITILTHSKNGKEARKAFTFNKVFGPSVTQAEVFSDMQPLVQSVLDGYNVCIFAYGQTGSGKTHTMTGPKELTEEGLGVNYRALSDLFHISNQRKETISYDISVQMLEIYNEQVRDLLSADGVNKRYPLYQTNKSCLFSHNGINVPDANLVPVSLTSDVINLMNIGHKNRSVCSTALNDRSSRSHSCLTVHVQGRDLTSGNILRGSMHLVDLAGSERVDKSEVVGNRLKEAQHINKSLSALGDVISSLASRSSHVPYRNSKLTQLLQDSLGGQAKTLMFVHIAPEYEALGETISTLKFAERVATVELGAAKVNKDSGEVKELKEQIASLKAALARKEGDPENLPGSPERNRSKLGSSPSLLKWKSFSDLSCSTVNTEYESSSTSRRDSLESRETLVNPSHWQPLGSPLSSSFTNEDDRDSEASGDWVDKVMVNKHDNMSTRPGKEVSNGQKLSDKFYQSYIPDPTKIYPEHSLNKMTTNKKGNRDFDDDSDRESVTSDCSESDSVSSSIPKIMSSPNMFASKQKKPQPKTTAKSTEIRSSIPSLIPSPSSMRKSPSGVNPNLQKGKRKTGLSK</sequence>
<keyword evidence="12" id="KW-1185">Reference proteome</keyword>
<dbReference type="PANTHER" id="PTHR47972">
    <property type="entry name" value="KINESIN-LIKE PROTEIN KLP-3"/>
    <property type="match status" value="1"/>
</dbReference>
<dbReference type="CDD" id="cd01366">
    <property type="entry name" value="KISc_C_terminal"/>
    <property type="match status" value="1"/>
</dbReference>
<dbReference type="Proteomes" id="UP000593574">
    <property type="component" value="Unassembled WGS sequence"/>
</dbReference>
<organism evidence="11 12">
    <name type="scientific">Gossypium laxum</name>
    <dbReference type="NCBI Taxonomy" id="34288"/>
    <lineage>
        <taxon>Eukaryota</taxon>
        <taxon>Viridiplantae</taxon>
        <taxon>Streptophyta</taxon>
        <taxon>Embryophyta</taxon>
        <taxon>Tracheophyta</taxon>
        <taxon>Spermatophyta</taxon>
        <taxon>Magnoliopsida</taxon>
        <taxon>eudicotyledons</taxon>
        <taxon>Gunneridae</taxon>
        <taxon>Pentapetalae</taxon>
        <taxon>rosids</taxon>
        <taxon>malvids</taxon>
        <taxon>Malvales</taxon>
        <taxon>Malvaceae</taxon>
        <taxon>Malvoideae</taxon>
        <taxon>Gossypium</taxon>
    </lineage>
</organism>
<protein>
    <recommendedName>
        <fullName evidence="13">Kinesin-like protein</fullName>
    </recommendedName>
</protein>
<dbReference type="SUPFAM" id="SSF47576">
    <property type="entry name" value="Calponin-homology domain, CH-domain"/>
    <property type="match status" value="1"/>
</dbReference>
<proteinExistence type="inferred from homology"/>
<feature type="region of interest" description="Disordered" evidence="8">
    <location>
        <begin position="772"/>
        <end position="796"/>
    </location>
</feature>
<evidence type="ECO:0000256" key="4">
    <source>
        <dbReference type="ARBA" id="ARBA00022840"/>
    </source>
</evidence>
<feature type="domain" description="Calponin-homology (CH)" evidence="9">
    <location>
        <begin position="40"/>
        <end position="162"/>
    </location>
</feature>
<dbReference type="Pfam" id="PF00225">
    <property type="entry name" value="Kinesin"/>
    <property type="match status" value="1"/>
</dbReference>
<comment type="caution">
    <text evidence="11">The sequence shown here is derived from an EMBL/GenBank/DDBJ whole genome shotgun (WGS) entry which is preliminary data.</text>
</comment>
<dbReference type="SUPFAM" id="SSF52540">
    <property type="entry name" value="P-loop containing nucleoside triphosphate hydrolases"/>
    <property type="match status" value="1"/>
</dbReference>
<keyword evidence="5" id="KW-0175">Coiled coil</keyword>
<dbReference type="SMART" id="SM00033">
    <property type="entry name" value="CH"/>
    <property type="match status" value="1"/>
</dbReference>
<dbReference type="PROSITE" id="PS00411">
    <property type="entry name" value="KINESIN_MOTOR_1"/>
    <property type="match status" value="1"/>
</dbReference>
<feature type="compositionally biased region" description="Low complexity" evidence="8">
    <location>
        <begin position="967"/>
        <end position="989"/>
    </location>
</feature>
<accession>A0A7J9AVA3</accession>
<evidence type="ECO:0000256" key="5">
    <source>
        <dbReference type="ARBA" id="ARBA00023054"/>
    </source>
</evidence>
<feature type="region of interest" description="Disordered" evidence="8">
    <location>
        <begin position="815"/>
        <end position="867"/>
    </location>
</feature>
<keyword evidence="4 7" id="KW-0067">ATP-binding</keyword>
<keyword evidence="6 7" id="KW-0505">Motor protein</keyword>
<dbReference type="SMART" id="SM00129">
    <property type="entry name" value="KISc"/>
    <property type="match status" value="1"/>
</dbReference>
<evidence type="ECO:0000313" key="11">
    <source>
        <dbReference type="EMBL" id="MBA0727930.1"/>
    </source>
</evidence>
<evidence type="ECO:0000256" key="2">
    <source>
        <dbReference type="ARBA" id="ARBA00022701"/>
    </source>
</evidence>
<dbReference type="GO" id="GO:0008017">
    <property type="term" value="F:microtubule binding"/>
    <property type="evidence" value="ECO:0007669"/>
    <property type="project" value="InterPro"/>
</dbReference>
<feature type="compositionally biased region" description="Low complexity" evidence="8">
    <location>
        <begin position="935"/>
        <end position="955"/>
    </location>
</feature>
<dbReference type="Gene3D" id="1.10.418.10">
    <property type="entry name" value="Calponin-like domain"/>
    <property type="match status" value="1"/>
</dbReference>
<evidence type="ECO:0008006" key="13">
    <source>
        <dbReference type="Google" id="ProtNLM"/>
    </source>
</evidence>
<dbReference type="FunFam" id="3.40.850.10:FF:000045">
    <property type="entry name" value="Kinesin-like protein KIN-14I isoform A"/>
    <property type="match status" value="1"/>
</dbReference>
<gene>
    <name evidence="11" type="ORF">Golax_000877</name>
</gene>
<feature type="region of interest" description="Disordered" evidence="8">
    <location>
        <begin position="902"/>
        <end position="1012"/>
    </location>
</feature>
<feature type="compositionally biased region" description="Basic residues" evidence="8">
    <location>
        <begin position="1003"/>
        <end position="1012"/>
    </location>
</feature>
<evidence type="ECO:0000259" key="10">
    <source>
        <dbReference type="PROSITE" id="PS50067"/>
    </source>
</evidence>
<keyword evidence="2" id="KW-0493">Microtubule</keyword>
<dbReference type="InterPro" id="IPR027640">
    <property type="entry name" value="Kinesin-like_fam"/>
</dbReference>
<dbReference type="GO" id="GO:0003777">
    <property type="term" value="F:microtubule motor activity"/>
    <property type="evidence" value="ECO:0007669"/>
    <property type="project" value="InterPro"/>
</dbReference>
<evidence type="ECO:0000256" key="8">
    <source>
        <dbReference type="SAM" id="MobiDB-lite"/>
    </source>
</evidence>
<dbReference type="InterPro" id="IPR036961">
    <property type="entry name" value="Kinesin_motor_dom_sf"/>
</dbReference>
<evidence type="ECO:0000313" key="12">
    <source>
        <dbReference type="Proteomes" id="UP000593574"/>
    </source>
</evidence>
<dbReference type="Gene3D" id="3.40.850.10">
    <property type="entry name" value="Kinesin motor domain"/>
    <property type="match status" value="1"/>
</dbReference>
<evidence type="ECO:0000256" key="1">
    <source>
        <dbReference type="ARBA" id="ARBA00010899"/>
    </source>
</evidence>
<dbReference type="InterPro" id="IPR027417">
    <property type="entry name" value="P-loop_NTPase"/>
</dbReference>
<dbReference type="FunFam" id="1.10.418.10:FF:000062">
    <property type="entry name" value="Kinesin-like protein KIN-14I isoform A"/>
    <property type="match status" value="1"/>
</dbReference>
<dbReference type="GO" id="GO:0007018">
    <property type="term" value="P:microtubule-based movement"/>
    <property type="evidence" value="ECO:0007669"/>
    <property type="project" value="InterPro"/>
</dbReference>
<evidence type="ECO:0000256" key="7">
    <source>
        <dbReference type="PROSITE-ProRule" id="PRU00283"/>
    </source>
</evidence>
<reference evidence="11 12" key="1">
    <citation type="journal article" date="2019" name="Genome Biol. Evol.">
        <title>Insights into the evolution of the New World diploid cottons (Gossypium, subgenus Houzingenia) based on genome sequencing.</title>
        <authorList>
            <person name="Grover C.E."/>
            <person name="Arick M.A. 2nd"/>
            <person name="Thrash A."/>
            <person name="Conover J.L."/>
            <person name="Sanders W.S."/>
            <person name="Peterson D.G."/>
            <person name="Frelichowski J.E."/>
            <person name="Scheffler J.A."/>
            <person name="Scheffler B.E."/>
            <person name="Wendel J.F."/>
        </authorList>
    </citation>
    <scope>NUCLEOTIDE SEQUENCE [LARGE SCALE GENOMIC DNA]</scope>
    <source>
        <strain evidence="11">4</strain>
        <tissue evidence="11">Leaf</tissue>
    </source>
</reference>
<feature type="compositionally biased region" description="Polar residues" evidence="8">
    <location>
        <begin position="990"/>
        <end position="1001"/>
    </location>
</feature>
<dbReference type="Pfam" id="PF00307">
    <property type="entry name" value="CH"/>
    <property type="match status" value="1"/>
</dbReference>
<dbReference type="InterPro" id="IPR001715">
    <property type="entry name" value="CH_dom"/>
</dbReference>
<evidence type="ECO:0000259" key="9">
    <source>
        <dbReference type="PROSITE" id="PS50021"/>
    </source>
</evidence>
<dbReference type="PROSITE" id="PS50021">
    <property type="entry name" value="CH"/>
    <property type="match status" value="1"/>
</dbReference>
<dbReference type="GO" id="GO:0005874">
    <property type="term" value="C:microtubule"/>
    <property type="evidence" value="ECO:0007669"/>
    <property type="project" value="UniProtKB-KW"/>
</dbReference>
<feature type="compositionally biased region" description="Basic and acidic residues" evidence="8">
    <location>
        <begin position="823"/>
        <end position="832"/>
    </location>
</feature>
<dbReference type="InterPro" id="IPR036872">
    <property type="entry name" value="CH_dom_sf"/>
</dbReference>
<evidence type="ECO:0000256" key="3">
    <source>
        <dbReference type="ARBA" id="ARBA00022741"/>
    </source>
</evidence>
<name>A0A7J9AVA3_9ROSI</name>
<comment type="similarity">
    <text evidence="1">Belongs to the TRAFAC class myosin-kinesin ATPase superfamily. Kinesin family. KIN-14 subfamily.</text>
</comment>
<evidence type="ECO:0000256" key="6">
    <source>
        <dbReference type="ARBA" id="ARBA00023175"/>
    </source>
</evidence>
<dbReference type="PRINTS" id="PR00380">
    <property type="entry name" value="KINESINHEAVY"/>
</dbReference>